<evidence type="ECO:0000313" key="3">
    <source>
        <dbReference type="Proteomes" id="UP000076842"/>
    </source>
</evidence>
<dbReference type="EMBL" id="KV423919">
    <property type="protein sequence ID" value="KZT62071.1"/>
    <property type="molecule type" value="Genomic_DNA"/>
</dbReference>
<dbReference type="InParanoid" id="A0A165JND1"/>
<name>A0A165JND1_9BASI</name>
<feature type="region of interest" description="Disordered" evidence="1">
    <location>
        <begin position="1"/>
        <end position="21"/>
    </location>
</feature>
<dbReference type="Proteomes" id="UP000076842">
    <property type="component" value="Unassembled WGS sequence"/>
</dbReference>
<evidence type="ECO:0000313" key="2">
    <source>
        <dbReference type="EMBL" id="KZT62071.1"/>
    </source>
</evidence>
<accession>A0A165JND1</accession>
<sequence>MEHATCHWIRGDADSSPSRPMASLPYIPTVLSHLPAARTHLTADQAPNSRTRSFLRSVVTFDRAR</sequence>
<dbReference type="AlphaFoldDB" id="A0A165JND1"/>
<evidence type="ECO:0000256" key="1">
    <source>
        <dbReference type="SAM" id="MobiDB-lite"/>
    </source>
</evidence>
<gene>
    <name evidence="2" type="ORF">CALCODRAFT_307944</name>
</gene>
<organism evidence="2 3">
    <name type="scientific">Calocera cornea HHB12733</name>
    <dbReference type="NCBI Taxonomy" id="1353952"/>
    <lineage>
        <taxon>Eukaryota</taxon>
        <taxon>Fungi</taxon>
        <taxon>Dikarya</taxon>
        <taxon>Basidiomycota</taxon>
        <taxon>Agaricomycotina</taxon>
        <taxon>Dacrymycetes</taxon>
        <taxon>Dacrymycetales</taxon>
        <taxon>Dacrymycetaceae</taxon>
        <taxon>Calocera</taxon>
    </lineage>
</organism>
<protein>
    <submittedName>
        <fullName evidence="2">Uncharacterized protein</fullName>
    </submittedName>
</protein>
<feature type="compositionally biased region" description="Basic and acidic residues" evidence="1">
    <location>
        <begin position="1"/>
        <end position="13"/>
    </location>
</feature>
<proteinExistence type="predicted"/>
<reference evidence="2 3" key="1">
    <citation type="journal article" date="2016" name="Mol. Biol. Evol.">
        <title>Comparative Genomics of Early-Diverging Mushroom-Forming Fungi Provides Insights into the Origins of Lignocellulose Decay Capabilities.</title>
        <authorList>
            <person name="Nagy L.G."/>
            <person name="Riley R."/>
            <person name="Tritt A."/>
            <person name="Adam C."/>
            <person name="Daum C."/>
            <person name="Floudas D."/>
            <person name="Sun H."/>
            <person name="Yadav J.S."/>
            <person name="Pangilinan J."/>
            <person name="Larsson K.H."/>
            <person name="Matsuura K."/>
            <person name="Barry K."/>
            <person name="Labutti K."/>
            <person name="Kuo R."/>
            <person name="Ohm R.A."/>
            <person name="Bhattacharya S.S."/>
            <person name="Shirouzu T."/>
            <person name="Yoshinaga Y."/>
            <person name="Martin F.M."/>
            <person name="Grigoriev I.V."/>
            <person name="Hibbett D.S."/>
        </authorList>
    </citation>
    <scope>NUCLEOTIDE SEQUENCE [LARGE SCALE GENOMIC DNA]</scope>
    <source>
        <strain evidence="2 3">HHB12733</strain>
    </source>
</reference>
<keyword evidence="3" id="KW-1185">Reference proteome</keyword>